<keyword evidence="4" id="KW-0309">Germination</keyword>
<accession>I8UHE3</accession>
<organism evidence="9 10">
    <name type="scientific">Fictibacillus macauensis ZFHKF-1</name>
    <dbReference type="NCBI Taxonomy" id="1196324"/>
    <lineage>
        <taxon>Bacteria</taxon>
        <taxon>Bacillati</taxon>
        <taxon>Bacillota</taxon>
        <taxon>Bacilli</taxon>
        <taxon>Bacillales</taxon>
        <taxon>Fictibacillaceae</taxon>
        <taxon>Fictibacillus</taxon>
    </lineage>
</organism>
<evidence type="ECO:0000313" key="10">
    <source>
        <dbReference type="Proteomes" id="UP000004080"/>
    </source>
</evidence>
<dbReference type="AlphaFoldDB" id="I8UHE3"/>
<evidence type="ECO:0000256" key="6">
    <source>
        <dbReference type="ARBA" id="ARBA00022989"/>
    </source>
</evidence>
<protein>
    <submittedName>
        <fullName evidence="9">Spore germination protein</fullName>
    </submittedName>
</protein>
<dbReference type="RefSeq" id="WP_007201135.1">
    <property type="nucleotide sequence ID" value="NZ_AKKV01000021.1"/>
</dbReference>
<evidence type="ECO:0000256" key="5">
    <source>
        <dbReference type="ARBA" id="ARBA00022692"/>
    </source>
</evidence>
<dbReference type="eggNOG" id="COG3949">
    <property type="taxonomic scope" value="Bacteria"/>
</dbReference>
<feature type="transmembrane region" description="Helical" evidence="8">
    <location>
        <begin position="115"/>
        <end position="133"/>
    </location>
</feature>
<keyword evidence="7 8" id="KW-0472">Membrane</keyword>
<feature type="transmembrane region" description="Helical" evidence="8">
    <location>
        <begin position="217"/>
        <end position="248"/>
    </location>
</feature>
<feature type="transmembrane region" description="Helical" evidence="8">
    <location>
        <begin position="145"/>
        <end position="165"/>
    </location>
</feature>
<feature type="transmembrane region" description="Helical" evidence="8">
    <location>
        <begin position="305"/>
        <end position="324"/>
    </location>
</feature>
<dbReference type="InterPro" id="IPR004761">
    <property type="entry name" value="Spore_GerAB"/>
</dbReference>
<keyword evidence="6 8" id="KW-1133">Transmembrane helix</keyword>
<dbReference type="EMBL" id="AKKV01000021">
    <property type="protein sequence ID" value="EIT86330.1"/>
    <property type="molecule type" value="Genomic_DNA"/>
</dbReference>
<gene>
    <name evidence="9" type="ORF">A374_05181</name>
</gene>
<evidence type="ECO:0000256" key="4">
    <source>
        <dbReference type="ARBA" id="ARBA00022544"/>
    </source>
</evidence>
<feature type="transmembrane region" description="Helical" evidence="8">
    <location>
        <begin position="39"/>
        <end position="59"/>
    </location>
</feature>
<dbReference type="PATRIC" id="fig|1196324.3.peg.1050"/>
<dbReference type="GO" id="GO:0009847">
    <property type="term" value="P:spore germination"/>
    <property type="evidence" value="ECO:0007669"/>
    <property type="project" value="InterPro"/>
</dbReference>
<reference evidence="9 10" key="1">
    <citation type="journal article" date="2012" name="J. Bacteriol.">
        <title>Genome of Bacillus macauensis ZFHKF-1, a Long-Chain-Forming Bacterium.</title>
        <authorList>
            <person name="Cai L."/>
            <person name="Zhang T."/>
        </authorList>
    </citation>
    <scope>NUCLEOTIDE SEQUENCE [LARGE SCALE GENOMIC DNA]</scope>
    <source>
        <strain evidence="9 10">ZFHKF-1</strain>
    </source>
</reference>
<dbReference type="STRING" id="1196324.A374_05181"/>
<evidence type="ECO:0000256" key="2">
    <source>
        <dbReference type="ARBA" id="ARBA00007998"/>
    </source>
</evidence>
<keyword evidence="5 8" id="KW-0812">Transmembrane</keyword>
<feature type="transmembrane region" description="Helical" evidence="8">
    <location>
        <begin position="336"/>
        <end position="356"/>
    </location>
</feature>
<evidence type="ECO:0000256" key="8">
    <source>
        <dbReference type="SAM" id="Phobius"/>
    </source>
</evidence>
<dbReference type="Proteomes" id="UP000004080">
    <property type="component" value="Unassembled WGS sequence"/>
</dbReference>
<dbReference type="NCBIfam" id="TIGR00912">
    <property type="entry name" value="2A0309"/>
    <property type="match status" value="1"/>
</dbReference>
<evidence type="ECO:0000256" key="3">
    <source>
        <dbReference type="ARBA" id="ARBA00022448"/>
    </source>
</evidence>
<dbReference type="PANTHER" id="PTHR34975:SF2">
    <property type="entry name" value="SPORE GERMINATION PROTEIN A2"/>
    <property type="match status" value="1"/>
</dbReference>
<comment type="similarity">
    <text evidence="2">Belongs to the amino acid-polyamine-organocation (APC) superfamily. Spore germination protein (SGP) (TC 2.A.3.9) family.</text>
</comment>
<keyword evidence="3" id="KW-0813">Transport</keyword>
<dbReference type="PANTHER" id="PTHR34975">
    <property type="entry name" value="SPORE GERMINATION PROTEIN A2"/>
    <property type="match status" value="1"/>
</dbReference>
<keyword evidence="10" id="KW-1185">Reference proteome</keyword>
<dbReference type="GO" id="GO:0016020">
    <property type="term" value="C:membrane"/>
    <property type="evidence" value="ECO:0007669"/>
    <property type="project" value="UniProtKB-SubCell"/>
</dbReference>
<evidence type="ECO:0000256" key="1">
    <source>
        <dbReference type="ARBA" id="ARBA00004141"/>
    </source>
</evidence>
<evidence type="ECO:0000256" key="7">
    <source>
        <dbReference type="ARBA" id="ARBA00023136"/>
    </source>
</evidence>
<feature type="transmembrane region" description="Helical" evidence="8">
    <location>
        <begin position="79"/>
        <end position="100"/>
    </location>
</feature>
<feature type="transmembrane region" description="Helical" evidence="8">
    <location>
        <begin position="185"/>
        <end position="205"/>
    </location>
</feature>
<sequence>MKHILSSSQLFWLLVSFMTGSSLLMAPDLTAFYAKQDGWVSMLIAIGIGLVLNVIWIYLLSKYHYQSIFIIVEKVAGKWVGRAISLILVFYALHLCAYVVRNLSNFMNSNVLPNTNVWIFQIMLLCVALYSTFSGLNNLSRVNEFLNPIMALLFFGSLLLTLNRFQWHYFKPAFEMPVRKMMQGAYTTTGFPFIEIIIFSSLFTFVTHKGKIMKRYLLAIVISGLVLTMTIIIVIGCDGAFMVSRMSYPTYELMRTINLFKILERIEILIAVVWIVGIFVKVTICLFTAFFGLQHVAQHENFHPFILPAGILVWSLSNHIHGNMMQFTEFVARNWTLWWFSMYALLTVIMTVGIFLKKHTTSTE</sequence>
<evidence type="ECO:0000313" key="9">
    <source>
        <dbReference type="EMBL" id="EIT86330.1"/>
    </source>
</evidence>
<proteinExistence type="inferred from homology"/>
<name>I8UHE3_9BACL</name>
<dbReference type="Pfam" id="PF03845">
    <property type="entry name" value="Spore_permease"/>
    <property type="match status" value="1"/>
</dbReference>
<comment type="caution">
    <text evidence="9">The sequence shown here is derived from an EMBL/GenBank/DDBJ whole genome shotgun (WGS) entry which is preliminary data.</text>
</comment>
<comment type="subcellular location">
    <subcellularLocation>
        <location evidence="1">Membrane</location>
        <topology evidence="1">Multi-pass membrane protein</topology>
    </subcellularLocation>
</comment>
<feature type="transmembrane region" description="Helical" evidence="8">
    <location>
        <begin position="268"/>
        <end position="293"/>
    </location>
</feature>